<dbReference type="InterPro" id="IPR003439">
    <property type="entry name" value="ABC_transporter-like_ATP-bd"/>
</dbReference>
<dbReference type="InterPro" id="IPR017871">
    <property type="entry name" value="ABC_transporter-like_CS"/>
</dbReference>
<dbReference type="InterPro" id="IPR027417">
    <property type="entry name" value="P-loop_NTPase"/>
</dbReference>
<organism evidence="7 8">
    <name type="scientific">Georgenia halotolerans</name>
    <dbReference type="NCBI Taxonomy" id="3028317"/>
    <lineage>
        <taxon>Bacteria</taxon>
        <taxon>Bacillati</taxon>
        <taxon>Actinomycetota</taxon>
        <taxon>Actinomycetes</taxon>
        <taxon>Micrococcales</taxon>
        <taxon>Bogoriellaceae</taxon>
        <taxon>Georgenia</taxon>
    </lineage>
</organism>
<evidence type="ECO:0000313" key="7">
    <source>
        <dbReference type="EMBL" id="MDD9206658.1"/>
    </source>
</evidence>
<accession>A0ABT5TX75</accession>
<proteinExistence type="inferred from homology"/>
<feature type="domain" description="ABC transporter" evidence="6">
    <location>
        <begin position="32"/>
        <end position="263"/>
    </location>
</feature>
<dbReference type="SUPFAM" id="SSF52540">
    <property type="entry name" value="P-loop containing nucleoside triphosphate hydrolases"/>
    <property type="match status" value="1"/>
</dbReference>
<evidence type="ECO:0000256" key="1">
    <source>
        <dbReference type="ARBA" id="ARBA00005417"/>
    </source>
</evidence>
<keyword evidence="3" id="KW-0547">Nucleotide-binding</keyword>
<sequence>MGRDPAPATDIKKSPVGGTATDDGGWPVVEAVAASGLTKCFGGREAVSELTFSVAPGRAFGLLGPNGAGKTTTVRMLTGLLTPSSGSVTLFGEKLTADDAHTLRARIGVQTDTNLYEALSVRENLRAWGALYGLAAPALVRRTAEILAVLGLADRADSLVGELSKGMRQKLSVGRAILHEPELVFLDEPTAGLDPEAAVELTKYLKEMVSGLRTTVIICTHQLHGLESLCDGVGILKGGRLVVAGDVHRLLSQRWPRRRYLIAVAGDLAVAKRAVSAVVGDAVHGAGDDVLDVSLDEEGTISSVVEALVRQRVPVRAVVPQHPTLQDLYFSAIEDHT</sequence>
<dbReference type="InterPro" id="IPR003593">
    <property type="entry name" value="AAA+_ATPase"/>
</dbReference>
<evidence type="ECO:0000256" key="2">
    <source>
        <dbReference type="ARBA" id="ARBA00022448"/>
    </source>
</evidence>
<reference evidence="7" key="1">
    <citation type="submission" date="2023-02" db="EMBL/GenBank/DDBJ databases">
        <title>Georgenia sp.10Sc9-8, isolated from a soil sample collected from the Taklamakan desert.</title>
        <authorList>
            <person name="Liu S."/>
        </authorList>
    </citation>
    <scope>NUCLEOTIDE SEQUENCE</scope>
    <source>
        <strain evidence="7">10Sc9-8</strain>
    </source>
</reference>
<dbReference type="PROSITE" id="PS00211">
    <property type="entry name" value="ABC_TRANSPORTER_1"/>
    <property type="match status" value="1"/>
</dbReference>
<keyword evidence="4 7" id="KW-0067">ATP-binding</keyword>
<protein>
    <submittedName>
        <fullName evidence="7">ABC transporter ATP-binding protein</fullName>
    </submittedName>
</protein>
<dbReference type="GO" id="GO:0005524">
    <property type="term" value="F:ATP binding"/>
    <property type="evidence" value="ECO:0007669"/>
    <property type="project" value="UniProtKB-KW"/>
</dbReference>
<dbReference type="Proteomes" id="UP001165561">
    <property type="component" value="Unassembled WGS sequence"/>
</dbReference>
<evidence type="ECO:0000259" key="6">
    <source>
        <dbReference type="PROSITE" id="PS50893"/>
    </source>
</evidence>
<name>A0ABT5TX75_9MICO</name>
<dbReference type="EMBL" id="JARACI010000944">
    <property type="protein sequence ID" value="MDD9206658.1"/>
    <property type="molecule type" value="Genomic_DNA"/>
</dbReference>
<dbReference type="Gene3D" id="3.40.50.300">
    <property type="entry name" value="P-loop containing nucleotide triphosphate hydrolases"/>
    <property type="match status" value="1"/>
</dbReference>
<keyword evidence="2" id="KW-0813">Transport</keyword>
<keyword evidence="8" id="KW-1185">Reference proteome</keyword>
<dbReference type="SMART" id="SM00382">
    <property type="entry name" value="AAA"/>
    <property type="match status" value="1"/>
</dbReference>
<feature type="region of interest" description="Disordered" evidence="5">
    <location>
        <begin position="1"/>
        <end position="25"/>
    </location>
</feature>
<dbReference type="PROSITE" id="PS50893">
    <property type="entry name" value="ABC_TRANSPORTER_2"/>
    <property type="match status" value="1"/>
</dbReference>
<evidence type="ECO:0000313" key="8">
    <source>
        <dbReference type="Proteomes" id="UP001165561"/>
    </source>
</evidence>
<evidence type="ECO:0000256" key="5">
    <source>
        <dbReference type="SAM" id="MobiDB-lite"/>
    </source>
</evidence>
<gene>
    <name evidence="7" type="ORF">PU560_09300</name>
</gene>
<comment type="similarity">
    <text evidence="1">Belongs to the ABC transporter superfamily.</text>
</comment>
<dbReference type="Pfam" id="PF00005">
    <property type="entry name" value="ABC_tran"/>
    <property type="match status" value="1"/>
</dbReference>
<evidence type="ECO:0000256" key="4">
    <source>
        <dbReference type="ARBA" id="ARBA00022840"/>
    </source>
</evidence>
<dbReference type="PANTHER" id="PTHR43335">
    <property type="entry name" value="ABC TRANSPORTER, ATP-BINDING PROTEIN"/>
    <property type="match status" value="1"/>
</dbReference>
<comment type="caution">
    <text evidence="7">The sequence shown here is derived from an EMBL/GenBank/DDBJ whole genome shotgun (WGS) entry which is preliminary data.</text>
</comment>
<evidence type="ECO:0000256" key="3">
    <source>
        <dbReference type="ARBA" id="ARBA00022741"/>
    </source>
</evidence>